<sequence>MDFTDITYLRQGNTRQQQAYAALTEFRIMEQLQGFTPVLAGTIPLAIDISGSDLDILCCFSDATRFTTVVTARFGQEAHFKIRTRQLPEGTAIIAGFICGGFEIEVFGQQLAVTQQQGYRHMLAEYRLLLAFGPALRQQVIDLKNQGYKTEPAFARALGLPGDPYRELLRPDIVAVAQQLAGQR</sequence>
<dbReference type="Pfam" id="PF14091">
    <property type="entry name" value="DUF4269"/>
    <property type="match status" value="1"/>
</dbReference>
<gene>
    <name evidence="1" type="ORF">B0I18_1011480</name>
</gene>
<dbReference type="EMBL" id="PYGD01000001">
    <property type="protein sequence ID" value="PSK95312.1"/>
    <property type="molecule type" value="Genomic_DNA"/>
</dbReference>
<proteinExistence type="predicted"/>
<reference evidence="1 2" key="1">
    <citation type="submission" date="2018-03" db="EMBL/GenBank/DDBJ databases">
        <title>Genomic Encyclopedia of Type Strains, Phase III (KMG-III): the genomes of soil and plant-associated and newly described type strains.</title>
        <authorList>
            <person name="Whitman W."/>
        </authorList>
    </citation>
    <scope>NUCLEOTIDE SEQUENCE [LARGE SCALE GENOMIC DNA]</scope>
    <source>
        <strain evidence="1 2">CGMCC 1.12700</strain>
    </source>
</reference>
<dbReference type="Proteomes" id="UP000240572">
    <property type="component" value="Unassembled WGS sequence"/>
</dbReference>
<comment type="caution">
    <text evidence="1">The sequence shown here is derived from an EMBL/GenBank/DDBJ whole genome shotgun (WGS) entry which is preliminary data.</text>
</comment>
<name>A0A2P8DDM4_9BACT</name>
<dbReference type="AlphaFoldDB" id="A0A2P8DDM4"/>
<protein>
    <submittedName>
        <fullName evidence="1">Uncharacterized protein DUF4269</fullName>
    </submittedName>
</protein>
<accession>A0A2P8DDM4</accession>
<dbReference type="OrthoDB" id="6402248at2"/>
<dbReference type="InterPro" id="IPR025365">
    <property type="entry name" value="DUF4269"/>
</dbReference>
<organism evidence="1 2">
    <name type="scientific">Taibaiella chishuiensis</name>
    <dbReference type="NCBI Taxonomy" id="1434707"/>
    <lineage>
        <taxon>Bacteria</taxon>
        <taxon>Pseudomonadati</taxon>
        <taxon>Bacteroidota</taxon>
        <taxon>Chitinophagia</taxon>
        <taxon>Chitinophagales</taxon>
        <taxon>Chitinophagaceae</taxon>
        <taxon>Taibaiella</taxon>
    </lineage>
</organism>
<evidence type="ECO:0000313" key="2">
    <source>
        <dbReference type="Proteomes" id="UP000240572"/>
    </source>
</evidence>
<keyword evidence="2" id="KW-1185">Reference proteome</keyword>
<evidence type="ECO:0000313" key="1">
    <source>
        <dbReference type="EMBL" id="PSK95312.1"/>
    </source>
</evidence>